<evidence type="ECO:0000256" key="3">
    <source>
        <dbReference type="ARBA" id="ARBA00055068"/>
    </source>
</evidence>
<dbReference type="EC" id="3.5.1.94" evidence="5"/>
<dbReference type="Pfam" id="PF07722">
    <property type="entry name" value="Peptidase_C26"/>
    <property type="match status" value="1"/>
</dbReference>
<dbReference type="EMBL" id="QGTJ01000014">
    <property type="protein sequence ID" value="PWV58738.1"/>
    <property type="molecule type" value="Genomic_DNA"/>
</dbReference>
<dbReference type="PANTHER" id="PTHR43235:SF1">
    <property type="entry name" value="GLUTAMINE AMIDOTRANSFERASE PB2B2.05-RELATED"/>
    <property type="match status" value="1"/>
</dbReference>
<evidence type="ECO:0000256" key="4">
    <source>
        <dbReference type="ARBA" id="ARBA00060634"/>
    </source>
</evidence>
<protein>
    <recommendedName>
        <fullName evidence="5">gamma-glutamyl-gamma-aminobutyrate hydrolase</fullName>
        <ecNumber evidence="5">3.5.1.94</ecNumber>
    </recommendedName>
</protein>
<dbReference type="GO" id="GO:0006598">
    <property type="term" value="P:polyamine catabolic process"/>
    <property type="evidence" value="ECO:0007669"/>
    <property type="project" value="TreeGrafter"/>
</dbReference>
<dbReference type="PANTHER" id="PTHR43235">
    <property type="entry name" value="GLUTAMINE AMIDOTRANSFERASE PB2B2.05-RELATED"/>
    <property type="match status" value="1"/>
</dbReference>
<evidence type="ECO:0000313" key="7">
    <source>
        <dbReference type="Proteomes" id="UP000246569"/>
    </source>
</evidence>
<comment type="caution">
    <text evidence="6">The sequence shown here is derived from an EMBL/GenBank/DDBJ whole genome shotgun (WGS) entry which is preliminary data.</text>
</comment>
<accession>A0A317MQB3</accession>
<sequence length="259" mass="27320">MSHRLPVIGLLADVKTIGQHPFHAVTEKYIDAVAHGARALPLLIPAGGAGRDLQALDTLYGAEELLERLDGLFLPGSLSNVAPPLYGAPADPQMLGDAQRDATSLALIRAAIARGVPLFAVCRGFQELNVALGGTLHPRLHEIPGRLDHCEPADQPREVQYAPAHPVRLLAGGVLAGLAGSEQAMVNSLHWQGVATLAPGLIVEALAPDGQVEAARVAAASAFALGVQWHPEWKFRDNPLSSALFAAFGEAARQRLQGR</sequence>
<dbReference type="Gene3D" id="3.40.50.880">
    <property type="match status" value="1"/>
</dbReference>
<reference evidence="6 7" key="1">
    <citation type="submission" date="2018-05" db="EMBL/GenBank/DDBJ databases">
        <title>Genomic Encyclopedia of Type Strains, Phase IV (KMG-IV): sequencing the most valuable type-strain genomes for metagenomic binning, comparative biology and taxonomic classification.</title>
        <authorList>
            <person name="Goeker M."/>
        </authorList>
    </citation>
    <scope>NUCLEOTIDE SEQUENCE [LARGE SCALE GENOMIC DNA]</scope>
    <source>
        <strain evidence="6 7">DSM 23606</strain>
    </source>
</reference>
<name>A0A317MQB3_9GAMM</name>
<evidence type="ECO:0000256" key="1">
    <source>
        <dbReference type="ARBA" id="ARBA00011083"/>
    </source>
</evidence>
<dbReference type="GO" id="GO:0005829">
    <property type="term" value="C:cytosol"/>
    <property type="evidence" value="ECO:0007669"/>
    <property type="project" value="TreeGrafter"/>
</dbReference>
<comment type="catalytic activity">
    <reaction evidence="2">
        <text>4-(gamma-L-glutamylamino)butanoate + H2O = 4-aminobutanoate + L-glutamate</text>
        <dbReference type="Rhea" id="RHEA:19737"/>
        <dbReference type="ChEBI" id="CHEBI:15377"/>
        <dbReference type="ChEBI" id="CHEBI:29985"/>
        <dbReference type="ChEBI" id="CHEBI:58800"/>
        <dbReference type="ChEBI" id="CHEBI:59888"/>
        <dbReference type="EC" id="3.5.1.94"/>
    </reaction>
</comment>
<comment type="function">
    <text evidence="3">Involved in the breakdown of putrescine via hydrolysis of the gamma-glutamyl linkage of gamma-glutamyl-gamma-aminobutyrate.</text>
</comment>
<dbReference type="SUPFAM" id="SSF52317">
    <property type="entry name" value="Class I glutamine amidotransferase-like"/>
    <property type="match status" value="1"/>
</dbReference>
<dbReference type="RefSeq" id="WP_246004715.1">
    <property type="nucleotide sequence ID" value="NZ_QGTJ01000014.1"/>
</dbReference>
<gene>
    <name evidence="6" type="ORF">C7443_11464</name>
</gene>
<dbReference type="InterPro" id="IPR044668">
    <property type="entry name" value="PuuD-like"/>
</dbReference>
<evidence type="ECO:0000313" key="6">
    <source>
        <dbReference type="EMBL" id="PWV58738.1"/>
    </source>
</evidence>
<dbReference type="GO" id="GO:0033969">
    <property type="term" value="F:gamma-glutamyl-gamma-aminobutyrate hydrolase activity"/>
    <property type="evidence" value="ECO:0007669"/>
    <property type="project" value="UniProtKB-EC"/>
</dbReference>
<dbReference type="PROSITE" id="PS51273">
    <property type="entry name" value="GATASE_TYPE_1"/>
    <property type="match status" value="1"/>
</dbReference>
<keyword evidence="7" id="KW-1185">Reference proteome</keyword>
<evidence type="ECO:0000256" key="5">
    <source>
        <dbReference type="ARBA" id="ARBA00066788"/>
    </source>
</evidence>
<organism evidence="6 7">
    <name type="scientific">Plasticicumulans acidivorans</name>
    <dbReference type="NCBI Taxonomy" id="886464"/>
    <lineage>
        <taxon>Bacteria</taxon>
        <taxon>Pseudomonadati</taxon>
        <taxon>Pseudomonadota</taxon>
        <taxon>Gammaproteobacteria</taxon>
        <taxon>Candidatus Competibacteraceae</taxon>
        <taxon>Plasticicumulans</taxon>
    </lineage>
</organism>
<dbReference type="AlphaFoldDB" id="A0A317MQB3"/>
<dbReference type="InterPro" id="IPR011697">
    <property type="entry name" value="Peptidase_C26"/>
</dbReference>
<proteinExistence type="inferred from homology"/>
<dbReference type="InterPro" id="IPR029062">
    <property type="entry name" value="Class_I_gatase-like"/>
</dbReference>
<dbReference type="Proteomes" id="UP000246569">
    <property type="component" value="Unassembled WGS sequence"/>
</dbReference>
<comment type="pathway">
    <text evidence="4">Amine and polyamine degradation; putrescine degradation; 4-aminobutanoate from putrescine: step 4/4.</text>
</comment>
<dbReference type="FunFam" id="3.40.50.880:FF:000030">
    <property type="entry name" value="Gamma-glutamyl-gamma-aminobutyrate hydrolase PuuD"/>
    <property type="match status" value="1"/>
</dbReference>
<dbReference type="CDD" id="cd01745">
    <property type="entry name" value="GATase1_2"/>
    <property type="match status" value="1"/>
</dbReference>
<keyword evidence="6" id="KW-0378">Hydrolase</keyword>
<comment type="similarity">
    <text evidence="1">Belongs to the peptidase C26 family.</text>
</comment>
<evidence type="ECO:0000256" key="2">
    <source>
        <dbReference type="ARBA" id="ARBA00052718"/>
    </source>
</evidence>